<feature type="compositionally biased region" description="Basic and acidic residues" evidence="1">
    <location>
        <begin position="379"/>
        <end position="394"/>
    </location>
</feature>
<keyword evidence="3" id="KW-1185">Reference proteome</keyword>
<name>A0A443I7P2_BYSSP</name>
<gene>
    <name evidence="2" type="ORF">C8Q69DRAFT_441123</name>
</gene>
<protein>
    <recommendedName>
        <fullName evidence="4">Myb-like domain-containing protein</fullName>
    </recommendedName>
</protein>
<dbReference type="STRING" id="264951.A0A443I7P2"/>
<dbReference type="Proteomes" id="UP000283841">
    <property type="component" value="Unassembled WGS sequence"/>
</dbReference>
<dbReference type="GeneID" id="39597996"/>
<dbReference type="VEuPathDB" id="FungiDB:C8Q69DRAFT_441123"/>
<comment type="caution">
    <text evidence="2">The sequence shown here is derived from an EMBL/GenBank/DDBJ whole genome shotgun (WGS) entry which is preliminary data.</text>
</comment>
<evidence type="ECO:0000313" key="3">
    <source>
        <dbReference type="Proteomes" id="UP000283841"/>
    </source>
</evidence>
<accession>A0A443I7P2</accession>
<evidence type="ECO:0000313" key="2">
    <source>
        <dbReference type="EMBL" id="RWR00072.1"/>
    </source>
</evidence>
<dbReference type="AlphaFoldDB" id="A0A443I7P2"/>
<proteinExistence type="predicted"/>
<evidence type="ECO:0000256" key="1">
    <source>
        <dbReference type="SAM" id="MobiDB-lite"/>
    </source>
</evidence>
<feature type="region of interest" description="Disordered" evidence="1">
    <location>
        <begin position="344"/>
        <end position="405"/>
    </location>
</feature>
<dbReference type="EMBL" id="RCNU01000001">
    <property type="protein sequence ID" value="RWR00072.1"/>
    <property type="molecule type" value="Genomic_DNA"/>
</dbReference>
<organism evidence="2 3">
    <name type="scientific">Byssochlamys spectabilis</name>
    <name type="common">Paecilomyces variotii</name>
    <dbReference type="NCBI Taxonomy" id="264951"/>
    <lineage>
        <taxon>Eukaryota</taxon>
        <taxon>Fungi</taxon>
        <taxon>Dikarya</taxon>
        <taxon>Ascomycota</taxon>
        <taxon>Pezizomycotina</taxon>
        <taxon>Eurotiomycetes</taxon>
        <taxon>Eurotiomycetidae</taxon>
        <taxon>Eurotiales</taxon>
        <taxon>Thermoascaceae</taxon>
        <taxon>Paecilomyces</taxon>
    </lineage>
</organism>
<evidence type="ECO:0008006" key="4">
    <source>
        <dbReference type="Google" id="ProtNLM"/>
    </source>
</evidence>
<sequence length="533" mass="59625">MDCAWSHSKIDGEQSNLISPANSMTQMQIPSIKLAEVCHQQPAHQYISEGQSEATHQSFWKPPLRSQVAPGNHSLAAGGTSKGAPISRCGSWASHLAAQESLAHGTSHVSQSSHLMDCQQGRTKTPLSSVEEIPAQLPLTSDYTVDRGMPVEPMGTAYKQDNVSPSSPSYFQVANEEHAFHGLPWAENCRDNISQSSWSTATPSPLPMDISRDDTQFVFAHEYFQKGLYDRHCKEETDNFPLGSDGYGAPFLDAYHGAVALCYPGNFEQSSHFPNGANMIERNEEIDGPCMNKQYMCTEIQNWTAVVEDGIELPRFPTLCGDTYSDCSSFSSGVYTQDSTMTASDMELSNDESVIPRPPHHPHVEGNATDLPQPSSSNLKEEEPNREQRPESPKPRLRRRACVGQNSERNITRDAFLVDCKRRGVSYRDIKRIGGFEEAESTLRGRYRTLTKSKEFRVRKPQWQEKDVRLLQEAVMACLMSSPGWQQSKHQGAQPPKISWKRVGEYIWTHGGSYHFGNATCKKKWHEIEAIRG</sequence>
<reference evidence="2 3" key="1">
    <citation type="journal article" date="2018" name="Front. Microbiol.">
        <title>Genomic and genetic insights into a cosmopolitan fungus, Paecilomyces variotii (Eurotiales).</title>
        <authorList>
            <person name="Urquhart A.S."/>
            <person name="Mondo S.J."/>
            <person name="Makela M.R."/>
            <person name="Hane J.K."/>
            <person name="Wiebenga A."/>
            <person name="He G."/>
            <person name="Mihaltcheva S."/>
            <person name="Pangilinan J."/>
            <person name="Lipzen A."/>
            <person name="Barry K."/>
            <person name="de Vries R.P."/>
            <person name="Grigoriev I.V."/>
            <person name="Idnurm A."/>
        </authorList>
    </citation>
    <scope>NUCLEOTIDE SEQUENCE [LARGE SCALE GENOMIC DNA]</scope>
    <source>
        <strain evidence="2 3">CBS 101075</strain>
    </source>
</reference>
<dbReference type="RefSeq" id="XP_028489716.1">
    <property type="nucleotide sequence ID" value="XM_028628719.1"/>
</dbReference>